<evidence type="ECO:0000256" key="4">
    <source>
        <dbReference type="ARBA" id="ARBA00022989"/>
    </source>
</evidence>
<dbReference type="InterPro" id="IPR051461">
    <property type="entry name" value="UPF0750_membrane"/>
</dbReference>
<gene>
    <name evidence="7" type="ORF">JCM21738_1713</name>
</gene>
<evidence type="ECO:0000259" key="6">
    <source>
        <dbReference type="Pfam" id="PF10035"/>
    </source>
</evidence>
<keyword evidence="8" id="KW-1185">Reference proteome</keyword>
<evidence type="ECO:0000256" key="2">
    <source>
        <dbReference type="ARBA" id="ARBA00022475"/>
    </source>
</evidence>
<feature type="domain" description="DUF2179" evidence="6">
    <location>
        <begin position="2"/>
        <end position="51"/>
    </location>
</feature>
<dbReference type="Gene3D" id="3.30.70.120">
    <property type="match status" value="1"/>
</dbReference>
<keyword evidence="4" id="KW-1133">Transmembrane helix</keyword>
<dbReference type="PANTHER" id="PTHR33545">
    <property type="entry name" value="UPF0750 MEMBRANE PROTEIN YITT-RELATED"/>
    <property type="match status" value="1"/>
</dbReference>
<evidence type="ECO:0000313" key="7">
    <source>
        <dbReference type="EMBL" id="GAE44955.1"/>
    </source>
</evidence>
<dbReference type="InterPro" id="IPR019264">
    <property type="entry name" value="DUF2179"/>
</dbReference>
<comment type="subcellular location">
    <subcellularLocation>
        <location evidence="1">Cell membrane</location>
        <topology evidence="1">Multi-pass membrane protein</topology>
    </subcellularLocation>
</comment>
<keyword evidence="2" id="KW-1003">Cell membrane</keyword>
<dbReference type="CDD" id="cd16380">
    <property type="entry name" value="YitT_C"/>
    <property type="match status" value="1"/>
</dbReference>
<organism evidence="7 8">
    <name type="scientific">Mesobacillus boroniphilus JCM 21738</name>
    <dbReference type="NCBI Taxonomy" id="1294265"/>
    <lineage>
        <taxon>Bacteria</taxon>
        <taxon>Bacillati</taxon>
        <taxon>Bacillota</taxon>
        <taxon>Bacilli</taxon>
        <taxon>Bacillales</taxon>
        <taxon>Bacillaceae</taxon>
        <taxon>Mesobacillus</taxon>
    </lineage>
</organism>
<accession>W4RKL2</accession>
<protein>
    <submittedName>
        <fullName evidence="7">Membrane protein</fullName>
    </submittedName>
</protein>
<proteinExistence type="predicted"/>
<evidence type="ECO:0000256" key="1">
    <source>
        <dbReference type="ARBA" id="ARBA00004651"/>
    </source>
</evidence>
<name>W4RKL2_9BACI</name>
<evidence type="ECO:0000313" key="8">
    <source>
        <dbReference type="Proteomes" id="UP000018949"/>
    </source>
</evidence>
<keyword evidence="3" id="KW-0812">Transmembrane</keyword>
<dbReference type="EMBL" id="BAUW01000014">
    <property type="protein sequence ID" value="GAE44955.1"/>
    <property type="molecule type" value="Genomic_DNA"/>
</dbReference>
<dbReference type="Pfam" id="PF10035">
    <property type="entry name" value="DUF2179"/>
    <property type="match status" value="1"/>
</dbReference>
<dbReference type="PANTHER" id="PTHR33545:SF5">
    <property type="entry name" value="UPF0750 MEMBRANE PROTEIN YITT"/>
    <property type="match status" value="1"/>
</dbReference>
<dbReference type="eggNOG" id="COG1284">
    <property type="taxonomic scope" value="Bacteria"/>
</dbReference>
<comment type="caution">
    <text evidence="7">The sequence shown here is derived from an EMBL/GenBank/DDBJ whole genome shotgun (WGS) entry which is preliminary data.</text>
</comment>
<dbReference type="InterPro" id="IPR015867">
    <property type="entry name" value="N-reg_PII/ATP_PRibTrfase_C"/>
</dbReference>
<evidence type="ECO:0000256" key="3">
    <source>
        <dbReference type="ARBA" id="ARBA00022692"/>
    </source>
</evidence>
<dbReference type="GO" id="GO:0005886">
    <property type="term" value="C:plasma membrane"/>
    <property type="evidence" value="ECO:0007669"/>
    <property type="project" value="UniProtKB-SubCell"/>
</dbReference>
<reference evidence="7 8" key="1">
    <citation type="submission" date="2013-12" db="EMBL/GenBank/DDBJ databases">
        <title>NBRP : Genome information of microbial organism related human and environment.</title>
        <authorList>
            <person name="Hattori M."/>
            <person name="Oshima K."/>
            <person name="Inaba H."/>
            <person name="Suda W."/>
            <person name="Sakamoto M."/>
            <person name="Iino T."/>
            <person name="Kitahara M."/>
            <person name="Oshida Y."/>
            <person name="Iida T."/>
            <person name="Kudo T."/>
            <person name="Itoh T."/>
            <person name="Ahmed I."/>
            <person name="Ohkuma M."/>
        </authorList>
    </citation>
    <scope>NUCLEOTIDE SEQUENCE [LARGE SCALE GENOMIC DNA]</scope>
    <source>
        <strain evidence="7 8">JCM 21738</strain>
    </source>
</reference>
<dbReference type="Proteomes" id="UP000018949">
    <property type="component" value="Unassembled WGS sequence"/>
</dbReference>
<evidence type="ECO:0000256" key="5">
    <source>
        <dbReference type="ARBA" id="ARBA00023136"/>
    </source>
</evidence>
<keyword evidence="5" id="KW-0472">Membrane</keyword>
<sequence>MIDSVGGFSNEKSNVIITVISRYELTEVKTLIEEIDPEAFVNITETLEVMGLFHRKQH</sequence>
<dbReference type="AlphaFoldDB" id="W4RKL2"/>